<proteinExistence type="predicted"/>
<evidence type="ECO:0000259" key="1">
    <source>
        <dbReference type="PROSITE" id="PS50883"/>
    </source>
</evidence>
<dbReference type="CDD" id="cd01948">
    <property type="entry name" value="EAL"/>
    <property type="match status" value="1"/>
</dbReference>
<dbReference type="Pfam" id="PF08448">
    <property type="entry name" value="PAS_4"/>
    <property type="match status" value="1"/>
</dbReference>
<evidence type="ECO:0000259" key="2">
    <source>
        <dbReference type="PROSITE" id="PS50887"/>
    </source>
</evidence>
<dbReference type="Gene3D" id="3.30.70.270">
    <property type="match status" value="1"/>
</dbReference>
<dbReference type="InterPro" id="IPR035965">
    <property type="entry name" value="PAS-like_dom_sf"/>
</dbReference>
<dbReference type="SUPFAM" id="SSF55785">
    <property type="entry name" value="PYP-like sensor domain (PAS domain)"/>
    <property type="match status" value="1"/>
</dbReference>
<dbReference type="InterPro" id="IPR050706">
    <property type="entry name" value="Cyclic-di-GMP_PDE-like"/>
</dbReference>
<comment type="caution">
    <text evidence="3">The sequence shown here is derived from an EMBL/GenBank/DDBJ whole genome shotgun (WGS) entry which is preliminary data.</text>
</comment>
<feature type="domain" description="GGDEF" evidence="2">
    <location>
        <begin position="182"/>
        <end position="315"/>
    </location>
</feature>
<dbReference type="CDD" id="cd01949">
    <property type="entry name" value="GGDEF"/>
    <property type="match status" value="1"/>
</dbReference>
<dbReference type="PROSITE" id="PS50887">
    <property type="entry name" value="GGDEF"/>
    <property type="match status" value="1"/>
</dbReference>
<dbReference type="Gene3D" id="3.30.450.20">
    <property type="entry name" value="PAS domain"/>
    <property type="match status" value="1"/>
</dbReference>
<dbReference type="SMART" id="SM00052">
    <property type="entry name" value="EAL"/>
    <property type="match status" value="1"/>
</dbReference>
<evidence type="ECO:0000313" key="3">
    <source>
        <dbReference type="EMBL" id="RIJ24013.1"/>
    </source>
</evidence>
<sequence length="590" mass="64512">MITPYFSSVLDAIPYAVFVKDHQHRWVYGNTAFKKLIGCDDIIGKDDRHIFDEDQVEVFWREDAAVLAGEESLNEEQIGDNQFALTKKVPFTFEDGSPGLLGIVMDFIHIDKSDGEMAASLPHFGGMQPQMTALQKRLEEALSDKASALKVAQTDAATGLRNRRGLEVDLEKRVKDAEKAGKSFGFALVDLDYFKRINDRFGHSVGDSVLKTVGKRLASLPGIRSVGRIGGDEFAVITEDLDELGDAFADRFERFRQIVFRPTTSGDREIKLSGSAGICIYPKDATTPSELLSRADLALFAGKRGGRAASQMFDENTLGAYRRRLQIEEKLPQALEQALITPVFQPIVSSGTRQPIGVEVLSRWHDKDLGHVRPDEFVAAATDMGLVGNLDRLVFKKAAKIAKPWIESGEIGFVSFNASPMDVVTPGYATDFLREIAASGLPPSAICLEILESSLVEDVSSARRNLNRLREEGVQIALDDYGTGYSNLRALLDMPLDKLKIDKSLVSGIEEEDKVLDLVISLVQLGRALDLTMVAEGVETASQGAFIEGAGCPEMQGYYFAAPLSGQDMTAWLKDAASETSADSVSQLAS</sequence>
<dbReference type="EMBL" id="QWGB01000005">
    <property type="protein sequence ID" value="RIJ24013.1"/>
    <property type="molecule type" value="Genomic_DNA"/>
</dbReference>
<protein>
    <submittedName>
        <fullName evidence="3">EAL domain-containing protein</fullName>
    </submittedName>
</protein>
<dbReference type="Proteomes" id="UP000265431">
    <property type="component" value="Unassembled WGS sequence"/>
</dbReference>
<dbReference type="SMART" id="SM00267">
    <property type="entry name" value="GGDEF"/>
    <property type="match status" value="1"/>
</dbReference>
<name>A0A399QZ45_9PROT</name>
<dbReference type="PROSITE" id="PS50883">
    <property type="entry name" value="EAL"/>
    <property type="match status" value="1"/>
</dbReference>
<dbReference type="InterPro" id="IPR029787">
    <property type="entry name" value="Nucleotide_cyclase"/>
</dbReference>
<dbReference type="SUPFAM" id="SSF141868">
    <property type="entry name" value="EAL domain-like"/>
    <property type="match status" value="1"/>
</dbReference>
<dbReference type="InterPro" id="IPR000160">
    <property type="entry name" value="GGDEF_dom"/>
</dbReference>
<dbReference type="Gene3D" id="3.20.20.450">
    <property type="entry name" value="EAL domain"/>
    <property type="match status" value="1"/>
</dbReference>
<keyword evidence="4" id="KW-1185">Reference proteome</keyword>
<dbReference type="RefSeq" id="WP_119379202.1">
    <property type="nucleotide sequence ID" value="NZ_QWGB01000005.1"/>
</dbReference>
<dbReference type="InterPro" id="IPR035919">
    <property type="entry name" value="EAL_sf"/>
</dbReference>
<accession>A0A399QZ45</accession>
<dbReference type="GO" id="GO:0071111">
    <property type="term" value="F:cyclic-guanylate-specific phosphodiesterase activity"/>
    <property type="evidence" value="ECO:0007669"/>
    <property type="project" value="InterPro"/>
</dbReference>
<dbReference type="Pfam" id="PF00990">
    <property type="entry name" value="GGDEF"/>
    <property type="match status" value="1"/>
</dbReference>
<dbReference type="PANTHER" id="PTHR33121:SF70">
    <property type="entry name" value="SIGNALING PROTEIN YKOW"/>
    <property type="match status" value="1"/>
</dbReference>
<dbReference type="PANTHER" id="PTHR33121">
    <property type="entry name" value="CYCLIC DI-GMP PHOSPHODIESTERASE PDEF"/>
    <property type="match status" value="1"/>
</dbReference>
<organism evidence="3 4">
    <name type="scientific">Henriciella barbarensis</name>
    <dbReference type="NCBI Taxonomy" id="86342"/>
    <lineage>
        <taxon>Bacteria</taxon>
        <taxon>Pseudomonadati</taxon>
        <taxon>Pseudomonadota</taxon>
        <taxon>Alphaproteobacteria</taxon>
        <taxon>Hyphomonadales</taxon>
        <taxon>Hyphomonadaceae</taxon>
        <taxon>Henriciella</taxon>
    </lineage>
</organism>
<gene>
    <name evidence="3" type="ORF">D1224_07140</name>
</gene>
<dbReference type="Pfam" id="PF00563">
    <property type="entry name" value="EAL"/>
    <property type="match status" value="1"/>
</dbReference>
<dbReference type="AlphaFoldDB" id="A0A399QZ45"/>
<dbReference type="InterPro" id="IPR001633">
    <property type="entry name" value="EAL_dom"/>
</dbReference>
<reference evidence="3 4" key="1">
    <citation type="submission" date="2018-08" db="EMBL/GenBank/DDBJ databases">
        <title>Henriciella mobilis sp. nov., isolated from seawater.</title>
        <authorList>
            <person name="Cheng H."/>
            <person name="Wu Y.-H."/>
            <person name="Xu X.-W."/>
            <person name="Guo L.-L."/>
        </authorList>
    </citation>
    <scope>NUCLEOTIDE SEQUENCE [LARGE SCALE GENOMIC DNA]</scope>
    <source>
        <strain evidence="3 4">CCUG66934</strain>
    </source>
</reference>
<dbReference type="InterPro" id="IPR013656">
    <property type="entry name" value="PAS_4"/>
</dbReference>
<dbReference type="NCBIfam" id="TIGR00254">
    <property type="entry name" value="GGDEF"/>
    <property type="match status" value="1"/>
</dbReference>
<evidence type="ECO:0000313" key="4">
    <source>
        <dbReference type="Proteomes" id="UP000265431"/>
    </source>
</evidence>
<feature type="domain" description="EAL" evidence="1">
    <location>
        <begin position="324"/>
        <end position="577"/>
    </location>
</feature>
<dbReference type="SUPFAM" id="SSF55073">
    <property type="entry name" value="Nucleotide cyclase"/>
    <property type="match status" value="1"/>
</dbReference>
<dbReference type="InterPro" id="IPR043128">
    <property type="entry name" value="Rev_trsase/Diguanyl_cyclase"/>
</dbReference>
<dbReference type="OrthoDB" id="7279500at2"/>